<keyword evidence="3" id="KW-1185">Reference proteome</keyword>
<protein>
    <recommendedName>
        <fullName evidence="4">Actinobacteria/chloroflexi VLRF1 release factor domain-containing protein</fullName>
    </recommendedName>
</protein>
<dbReference type="InterPro" id="IPR040701">
    <property type="entry name" value="Bact_RF_family2"/>
</dbReference>
<evidence type="ECO:0008006" key="4">
    <source>
        <dbReference type="Google" id="ProtNLM"/>
    </source>
</evidence>
<dbReference type="InterPro" id="IPR042226">
    <property type="entry name" value="eFR1_2_sf"/>
</dbReference>
<reference evidence="2" key="1">
    <citation type="submission" date="2021-03" db="EMBL/GenBank/DDBJ databases">
        <authorList>
            <person name="Kanchanasin P."/>
            <person name="Saeng-In P."/>
            <person name="Phongsopitanun W."/>
            <person name="Yuki M."/>
            <person name="Kudo T."/>
            <person name="Ohkuma M."/>
            <person name="Tanasupawat S."/>
        </authorList>
    </citation>
    <scope>NUCLEOTIDE SEQUENCE</scope>
    <source>
        <strain evidence="2">GKU 128</strain>
    </source>
</reference>
<feature type="compositionally biased region" description="Low complexity" evidence="1">
    <location>
        <begin position="209"/>
        <end position="220"/>
    </location>
</feature>
<dbReference type="Proteomes" id="UP000669179">
    <property type="component" value="Unassembled WGS sequence"/>
</dbReference>
<sequence length="338" mass="35518">MRAVEDAVDEELRERRSEGLVIFASEGEVTHLDRLPSTPAEHAEFAPLPHVLPYLVQRGERFAYVSVTADRRGGEVTCVAADGERSTVHVQGDEDYPIRKTKAGDWNQSRFQRAAEEAWKANAKKVARAVDTCVKQAGAEAIIVNGDPQVRGAILEEITDLDKVVETADPDGVLELKTVERVAAVTARSSTNSPTASAPSPACAPPSRPYAAARSRPSCSQRTRPTASGSAPTRPPCPPAWANCAAWASPTPPRNAPTPPSSAPPPRPTPPWSSSPRTRRSAPSSATPTTPPPTSDKRPSASSSPGTPPPDAVPGAARHPAATGPAYESAPGRPQAGA</sequence>
<dbReference type="AlphaFoldDB" id="A0A939PBL1"/>
<dbReference type="Pfam" id="PF18844">
    <property type="entry name" value="baeRF_family2"/>
    <property type="match status" value="1"/>
</dbReference>
<feature type="region of interest" description="Disordered" evidence="1">
    <location>
        <begin position="186"/>
        <end position="338"/>
    </location>
</feature>
<evidence type="ECO:0000313" key="3">
    <source>
        <dbReference type="Proteomes" id="UP000669179"/>
    </source>
</evidence>
<dbReference type="PRINTS" id="PR01217">
    <property type="entry name" value="PRICHEXTENSN"/>
</dbReference>
<dbReference type="EMBL" id="JAGEOJ010000001">
    <property type="protein sequence ID" value="MBO2445471.1"/>
    <property type="molecule type" value="Genomic_DNA"/>
</dbReference>
<feature type="compositionally biased region" description="Polar residues" evidence="1">
    <location>
        <begin position="221"/>
        <end position="231"/>
    </location>
</feature>
<dbReference type="SUPFAM" id="SSF53137">
    <property type="entry name" value="Translational machinery components"/>
    <property type="match status" value="1"/>
</dbReference>
<evidence type="ECO:0000313" key="2">
    <source>
        <dbReference type="EMBL" id="MBO2445471.1"/>
    </source>
</evidence>
<evidence type="ECO:0000256" key="1">
    <source>
        <dbReference type="SAM" id="MobiDB-lite"/>
    </source>
</evidence>
<organism evidence="2 3">
    <name type="scientific">Actinomadura barringtoniae</name>
    <dbReference type="NCBI Taxonomy" id="1427535"/>
    <lineage>
        <taxon>Bacteria</taxon>
        <taxon>Bacillati</taxon>
        <taxon>Actinomycetota</taxon>
        <taxon>Actinomycetes</taxon>
        <taxon>Streptosporangiales</taxon>
        <taxon>Thermomonosporaceae</taxon>
        <taxon>Actinomadura</taxon>
    </lineage>
</organism>
<feature type="compositionally biased region" description="Low complexity" evidence="1">
    <location>
        <begin position="274"/>
        <end position="288"/>
    </location>
</feature>
<feature type="compositionally biased region" description="Low complexity" evidence="1">
    <location>
        <begin position="240"/>
        <end position="249"/>
    </location>
</feature>
<accession>A0A939PBL1</accession>
<feature type="compositionally biased region" description="Pro residues" evidence="1">
    <location>
        <begin position="250"/>
        <end position="273"/>
    </location>
</feature>
<feature type="compositionally biased region" description="Low complexity" evidence="1">
    <location>
        <begin position="187"/>
        <end position="201"/>
    </location>
</feature>
<name>A0A939PBL1_9ACTN</name>
<proteinExistence type="predicted"/>
<gene>
    <name evidence="2" type="ORF">J4573_00035</name>
</gene>
<comment type="caution">
    <text evidence="2">The sequence shown here is derived from an EMBL/GenBank/DDBJ whole genome shotgun (WGS) entry which is preliminary data.</text>
</comment>
<dbReference type="Gene3D" id="3.30.420.60">
    <property type="entry name" value="eRF1 domain 2"/>
    <property type="match status" value="1"/>
</dbReference>